<dbReference type="InterPro" id="IPR000673">
    <property type="entry name" value="Sig_transdc_resp-reg_Me-estase"/>
</dbReference>
<dbReference type="NCBIfam" id="NF009206">
    <property type="entry name" value="PRK12555.1"/>
    <property type="match status" value="1"/>
</dbReference>
<evidence type="ECO:0000259" key="8">
    <source>
        <dbReference type="PROSITE" id="PS50110"/>
    </source>
</evidence>
<dbReference type="GO" id="GO:0005737">
    <property type="term" value="C:cytoplasm"/>
    <property type="evidence" value="ECO:0007669"/>
    <property type="project" value="InterPro"/>
</dbReference>
<evidence type="ECO:0000256" key="6">
    <source>
        <dbReference type="PROSITE-ProRule" id="PRU00050"/>
    </source>
</evidence>
<evidence type="ECO:0000259" key="9">
    <source>
        <dbReference type="PROSITE" id="PS50122"/>
    </source>
</evidence>
<dbReference type="InterPro" id="IPR035909">
    <property type="entry name" value="CheB_C"/>
</dbReference>
<dbReference type="SUPFAM" id="SSF52172">
    <property type="entry name" value="CheY-like"/>
    <property type="match status" value="1"/>
</dbReference>
<evidence type="ECO:0000256" key="7">
    <source>
        <dbReference type="PROSITE-ProRule" id="PRU00169"/>
    </source>
</evidence>
<dbReference type="CDD" id="cd16432">
    <property type="entry name" value="CheB_Rec"/>
    <property type="match status" value="1"/>
</dbReference>
<sequence>MAAEVLRRIVVSLPDAEVAWIAENGQQAVDRCQSDTPDIVLMDLIMPVMDGVEATRQIMQRSPCSILVVTATVSGNSNKVYETLGHGAIDAVNTPVLGRDGNIAGGDELKRKLRNIVRLQSSGDVALKQTHSGSQISVSRSQTASVPIVAIGASTGGPQALATLLASLAPPINFSILVVQHLDQLFVPGFVEWLGQEVKVPVRQIEAGILPQVGTIGVACTKDHLVLTSKGVLQYVREPAEHLHRPSVDVLFDSLAKTSMRPGVAVLLTGMGRDGAAGLKSLKDAGWSTIVQDQQTSVVWGMPGAATKMGAADQVLPLNQIGPTLSRAMSKRTE</sequence>
<protein>
    <recommendedName>
        <fullName evidence="4">protein-glutamate methylesterase</fullName>
        <ecNumber evidence="4">3.1.1.61</ecNumber>
    </recommendedName>
</protein>
<evidence type="ECO:0000256" key="4">
    <source>
        <dbReference type="ARBA" id="ARBA00039140"/>
    </source>
</evidence>
<dbReference type="Proteomes" id="UP000319143">
    <property type="component" value="Unassembled WGS sequence"/>
</dbReference>
<proteinExistence type="predicted"/>
<dbReference type="GO" id="GO:0008984">
    <property type="term" value="F:protein-glutamate methylesterase activity"/>
    <property type="evidence" value="ECO:0007669"/>
    <property type="project" value="UniProtKB-EC"/>
</dbReference>
<comment type="catalytic activity">
    <reaction evidence="5">
        <text>[protein]-L-glutamate 5-O-methyl ester + H2O = L-glutamyl-[protein] + methanol + H(+)</text>
        <dbReference type="Rhea" id="RHEA:23236"/>
        <dbReference type="Rhea" id="RHEA-COMP:10208"/>
        <dbReference type="Rhea" id="RHEA-COMP:10311"/>
        <dbReference type="ChEBI" id="CHEBI:15377"/>
        <dbReference type="ChEBI" id="CHEBI:15378"/>
        <dbReference type="ChEBI" id="CHEBI:17790"/>
        <dbReference type="ChEBI" id="CHEBI:29973"/>
        <dbReference type="ChEBI" id="CHEBI:82795"/>
        <dbReference type="EC" id="3.1.1.61"/>
    </reaction>
</comment>
<keyword evidence="11" id="KW-1185">Reference proteome</keyword>
<feature type="active site" evidence="6">
    <location>
        <position position="274"/>
    </location>
</feature>
<dbReference type="Pfam" id="PF00072">
    <property type="entry name" value="Response_reg"/>
    <property type="match status" value="1"/>
</dbReference>
<feature type="domain" description="Response regulatory" evidence="8">
    <location>
        <begin position="1"/>
        <end position="109"/>
    </location>
</feature>
<dbReference type="Pfam" id="PF01339">
    <property type="entry name" value="CheB_methylest"/>
    <property type="match status" value="1"/>
</dbReference>
<feature type="active site" evidence="6">
    <location>
        <position position="181"/>
    </location>
</feature>
<accession>A0A5C6D4Y7</accession>
<feature type="active site" evidence="6">
    <location>
        <position position="154"/>
    </location>
</feature>
<evidence type="ECO:0000256" key="5">
    <source>
        <dbReference type="ARBA" id="ARBA00048267"/>
    </source>
</evidence>
<keyword evidence="1" id="KW-0963">Cytoplasm</keyword>
<gene>
    <name evidence="10" type="primary">cheB_3</name>
    <name evidence="10" type="ORF">Poly41_65150</name>
</gene>
<dbReference type="AlphaFoldDB" id="A0A5C6D4Y7"/>
<dbReference type="Gene3D" id="3.40.50.180">
    <property type="entry name" value="Methylesterase CheB, C-terminal domain"/>
    <property type="match status" value="1"/>
</dbReference>
<name>A0A5C6D4Y7_9BACT</name>
<keyword evidence="7" id="KW-0597">Phosphoprotein</keyword>
<dbReference type="EC" id="3.1.1.61" evidence="4"/>
<dbReference type="InterPro" id="IPR011006">
    <property type="entry name" value="CheY-like_superfamily"/>
</dbReference>
<evidence type="ECO:0000313" key="11">
    <source>
        <dbReference type="Proteomes" id="UP000319143"/>
    </source>
</evidence>
<dbReference type="InterPro" id="IPR001789">
    <property type="entry name" value="Sig_transdc_resp-reg_receiver"/>
</dbReference>
<evidence type="ECO:0000256" key="2">
    <source>
        <dbReference type="ARBA" id="ARBA00022500"/>
    </source>
</evidence>
<dbReference type="GO" id="GO:0000156">
    <property type="term" value="F:phosphorelay response regulator activity"/>
    <property type="evidence" value="ECO:0007669"/>
    <property type="project" value="InterPro"/>
</dbReference>
<dbReference type="EMBL" id="SJPV01000020">
    <property type="protein sequence ID" value="TWU30821.1"/>
    <property type="molecule type" value="Genomic_DNA"/>
</dbReference>
<dbReference type="PANTHER" id="PTHR42872">
    <property type="entry name" value="PROTEIN-GLUTAMATE METHYLESTERASE/PROTEIN-GLUTAMINE GLUTAMINASE"/>
    <property type="match status" value="1"/>
</dbReference>
<reference evidence="10 11" key="1">
    <citation type="submission" date="2019-02" db="EMBL/GenBank/DDBJ databases">
        <title>Deep-cultivation of Planctomycetes and their phenomic and genomic characterization uncovers novel biology.</title>
        <authorList>
            <person name="Wiegand S."/>
            <person name="Jogler M."/>
            <person name="Boedeker C."/>
            <person name="Pinto D."/>
            <person name="Vollmers J."/>
            <person name="Rivas-Marin E."/>
            <person name="Kohn T."/>
            <person name="Peeters S.H."/>
            <person name="Heuer A."/>
            <person name="Rast P."/>
            <person name="Oberbeckmann S."/>
            <person name="Bunk B."/>
            <person name="Jeske O."/>
            <person name="Meyerdierks A."/>
            <person name="Storesund J.E."/>
            <person name="Kallscheuer N."/>
            <person name="Luecker S."/>
            <person name="Lage O.M."/>
            <person name="Pohl T."/>
            <person name="Merkel B.J."/>
            <person name="Hornburger P."/>
            <person name="Mueller R.-W."/>
            <person name="Bruemmer F."/>
            <person name="Labrenz M."/>
            <person name="Spormann A.M."/>
            <person name="Op Den Camp H."/>
            <person name="Overmann J."/>
            <person name="Amann R."/>
            <person name="Jetten M.S.M."/>
            <person name="Mascher T."/>
            <person name="Medema M.H."/>
            <person name="Devos D.P."/>
            <person name="Kaster A.-K."/>
            <person name="Ovreas L."/>
            <person name="Rohde M."/>
            <person name="Galperin M.Y."/>
            <person name="Jogler C."/>
        </authorList>
    </citation>
    <scope>NUCLEOTIDE SEQUENCE [LARGE SCALE GENOMIC DNA]</scope>
    <source>
        <strain evidence="10 11">Poly41</strain>
    </source>
</reference>
<keyword evidence="3 6" id="KW-0378">Hydrolase</keyword>
<feature type="modified residue" description="4-aspartylphosphate" evidence="7">
    <location>
        <position position="43"/>
    </location>
</feature>
<dbReference type="PIRSF" id="PIRSF000876">
    <property type="entry name" value="RR_chemtxs_CheB"/>
    <property type="match status" value="1"/>
</dbReference>
<feature type="domain" description="CheB-type methylesterase" evidence="9">
    <location>
        <begin position="142"/>
        <end position="332"/>
    </location>
</feature>
<evidence type="ECO:0000256" key="3">
    <source>
        <dbReference type="ARBA" id="ARBA00022801"/>
    </source>
</evidence>
<dbReference type="PROSITE" id="PS50122">
    <property type="entry name" value="CHEB"/>
    <property type="match status" value="1"/>
</dbReference>
<dbReference type="SMART" id="SM00448">
    <property type="entry name" value="REC"/>
    <property type="match status" value="1"/>
</dbReference>
<keyword evidence="2 6" id="KW-0145">Chemotaxis</keyword>
<dbReference type="PROSITE" id="PS50110">
    <property type="entry name" value="RESPONSE_REGULATORY"/>
    <property type="match status" value="1"/>
</dbReference>
<evidence type="ECO:0000313" key="10">
    <source>
        <dbReference type="EMBL" id="TWU30821.1"/>
    </source>
</evidence>
<dbReference type="GO" id="GO:0006935">
    <property type="term" value="P:chemotaxis"/>
    <property type="evidence" value="ECO:0007669"/>
    <property type="project" value="UniProtKB-UniRule"/>
</dbReference>
<dbReference type="InterPro" id="IPR008248">
    <property type="entry name" value="CheB-like"/>
</dbReference>
<dbReference type="Gene3D" id="3.40.50.2300">
    <property type="match status" value="1"/>
</dbReference>
<dbReference type="PANTHER" id="PTHR42872:SF6">
    <property type="entry name" value="PROTEIN-GLUTAMATE METHYLESTERASE_PROTEIN-GLUTAMINE GLUTAMINASE"/>
    <property type="match status" value="1"/>
</dbReference>
<organism evidence="10 11">
    <name type="scientific">Novipirellula artificiosorum</name>
    <dbReference type="NCBI Taxonomy" id="2528016"/>
    <lineage>
        <taxon>Bacteria</taxon>
        <taxon>Pseudomonadati</taxon>
        <taxon>Planctomycetota</taxon>
        <taxon>Planctomycetia</taxon>
        <taxon>Pirellulales</taxon>
        <taxon>Pirellulaceae</taxon>
        <taxon>Novipirellula</taxon>
    </lineage>
</organism>
<comment type="caution">
    <text evidence="10">The sequence shown here is derived from an EMBL/GenBank/DDBJ whole genome shotgun (WGS) entry which is preliminary data.</text>
</comment>
<dbReference type="SUPFAM" id="SSF52738">
    <property type="entry name" value="Methylesterase CheB, C-terminal domain"/>
    <property type="match status" value="1"/>
</dbReference>
<evidence type="ECO:0000256" key="1">
    <source>
        <dbReference type="ARBA" id="ARBA00022490"/>
    </source>
</evidence>
<dbReference type="CDD" id="cd17541">
    <property type="entry name" value="REC_CheB-like"/>
    <property type="match status" value="1"/>
</dbReference>